<gene>
    <name evidence="2" type="ORF">AXG93_1175s1220</name>
</gene>
<feature type="region of interest" description="Disordered" evidence="1">
    <location>
        <begin position="1"/>
        <end position="21"/>
    </location>
</feature>
<evidence type="ECO:0000256" key="1">
    <source>
        <dbReference type="SAM" id="MobiDB-lite"/>
    </source>
</evidence>
<reference evidence="2" key="1">
    <citation type="submission" date="2016-03" db="EMBL/GenBank/DDBJ databases">
        <title>Mechanisms controlling the formation of the plant cell surface in tip-growing cells are functionally conserved among land plants.</title>
        <authorList>
            <person name="Honkanen S."/>
            <person name="Jones V.A."/>
            <person name="Morieri G."/>
            <person name="Champion C."/>
            <person name="Hetherington A.J."/>
            <person name="Kelly S."/>
            <person name="Saint-Marcoux D."/>
            <person name="Proust H."/>
            <person name="Prescott H."/>
            <person name="Dolan L."/>
        </authorList>
    </citation>
    <scope>NUCLEOTIDE SEQUENCE [LARGE SCALE GENOMIC DNA]</scope>
    <source>
        <tissue evidence="2">Whole gametophyte</tissue>
    </source>
</reference>
<evidence type="ECO:0000313" key="2">
    <source>
        <dbReference type="EMBL" id="OAE22112.1"/>
    </source>
</evidence>
<feature type="compositionally biased region" description="Basic and acidic residues" evidence="1">
    <location>
        <begin position="1"/>
        <end position="10"/>
    </location>
</feature>
<evidence type="ECO:0000313" key="3">
    <source>
        <dbReference type="Proteomes" id="UP000077202"/>
    </source>
</evidence>
<accession>A0A176VP80</accession>
<comment type="caution">
    <text evidence="2">The sequence shown here is derived from an EMBL/GenBank/DDBJ whole genome shotgun (WGS) entry which is preliminary data.</text>
</comment>
<dbReference type="EMBL" id="LVLJ01003272">
    <property type="protein sequence ID" value="OAE22112.1"/>
    <property type="molecule type" value="Genomic_DNA"/>
</dbReference>
<dbReference type="Proteomes" id="UP000077202">
    <property type="component" value="Unassembled WGS sequence"/>
</dbReference>
<sequence length="182" mass="20123">MKAPQERAAEVRTVSSDTKEHPVALEEVATKAVEDVAATEKIVRRRTRTKVAAATEVAAKERKSQPTEARYQALHKRLDEEVEKRRHSEQVCEGLREDVKRAKCASVDVLNRLKVCQTTYDAESLKVDELSAAVEEGARVPNRVGGEGEEADRIRSSANLRFGVNREARGAAQRTKDATVAS</sequence>
<organism evidence="2 3">
    <name type="scientific">Marchantia polymorpha subsp. ruderalis</name>
    <dbReference type="NCBI Taxonomy" id="1480154"/>
    <lineage>
        <taxon>Eukaryota</taxon>
        <taxon>Viridiplantae</taxon>
        <taxon>Streptophyta</taxon>
        <taxon>Embryophyta</taxon>
        <taxon>Marchantiophyta</taxon>
        <taxon>Marchantiopsida</taxon>
        <taxon>Marchantiidae</taxon>
        <taxon>Marchantiales</taxon>
        <taxon>Marchantiaceae</taxon>
        <taxon>Marchantia</taxon>
    </lineage>
</organism>
<proteinExistence type="predicted"/>
<dbReference type="AlphaFoldDB" id="A0A176VP80"/>
<name>A0A176VP80_MARPO</name>
<protein>
    <submittedName>
        <fullName evidence="2">Uncharacterized protein</fullName>
    </submittedName>
</protein>
<keyword evidence="3" id="KW-1185">Reference proteome</keyword>